<evidence type="ECO:0000313" key="1">
    <source>
        <dbReference type="EMBL" id="MPC91550.1"/>
    </source>
</evidence>
<sequence length="75" mass="8220">MAIGRLYEARRRGGRAEDGRVKRGRRECCVGDVGETSEHQRGFVGRAGRVGGGADKLWMCGEEGGEDWSVMKYGT</sequence>
<protein>
    <submittedName>
        <fullName evidence="1">Uncharacterized protein</fullName>
    </submittedName>
</protein>
<name>A0A5B7J468_PORTR</name>
<dbReference type="EMBL" id="VSRR010088124">
    <property type="protein sequence ID" value="MPC91550.1"/>
    <property type="molecule type" value="Genomic_DNA"/>
</dbReference>
<dbReference type="Proteomes" id="UP000324222">
    <property type="component" value="Unassembled WGS sequence"/>
</dbReference>
<comment type="caution">
    <text evidence="1">The sequence shown here is derived from an EMBL/GenBank/DDBJ whole genome shotgun (WGS) entry which is preliminary data.</text>
</comment>
<reference evidence="1 2" key="1">
    <citation type="submission" date="2019-05" db="EMBL/GenBank/DDBJ databases">
        <title>Another draft genome of Portunus trituberculatus and its Hox gene families provides insights of decapod evolution.</title>
        <authorList>
            <person name="Jeong J.-H."/>
            <person name="Song I."/>
            <person name="Kim S."/>
            <person name="Choi T."/>
            <person name="Kim D."/>
            <person name="Ryu S."/>
            <person name="Kim W."/>
        </authorList>
    </citation>
    <scope>NUCLEOTIDE SEQUENCE [LARGE SCALE GENOMIC DNA]</scope>
    <source>
        <tissue evidence="1">Muscle</tissue>
    </source>
</reference>
<keyword evidence="2" id="KW-1185">Reference proteome</keyword>
<proteinExistence type="predicted"/>
<gene>
    <name evidence="1" type="ORF">E2C01_086595</name>
</gene>
<organism evidence="1 2">
    <name type="scientific">Portunus trituberculatus</name>
    <name type="common">Swimming crab</name>
    <name type="synonym">Neptunus trituberculatus</name>
    <dbReference type="NCBI Taxonomy" id="210409"/>
    <lineage>
        <taxon>Eukaryota</taxon>
        <taxon>Metazoa</taxon>
        <taxon>Ecdysozoa</taxon>
        <taxon>Arthropoda</taxon>
        <taxon>Crustacea</taxon>
        <taxon>Multicrustacea</taxon>
        <taxon>Malacostraca</taxon>
        <taxon>Eumalacostraca</taxon>
        <taxon>Eucarida</taxon>
        <taxon>Decapoda</taxon>
        <taxon>Pleocyemata</taxon>
        <taxon>Brachyura</taxon>
        <taxon>Eubrachyura</taxon>
        <taxon>Portunoidea</taxon>
        <taxon>Portunidae</taxon>
        <taxon>Portuninae</taxon>
        <taxon>Portunus</taxon>
    </lineage>
</organism>
<accession>A0A5B7J468</accession>
<dbReference type="AlphaFoldDB" id="A0A5B7J468"/>
<evidence type="ECO:0000313" key="2">
    <source>
        <dbReference type="Proteomes" id="UP000324222"/>
    </source>
</evidence>